<organism evidence="1 2">
    <name type="scientific">Trichonephila inaurata madagascariensis</name>
    <dbReference type="NCBI Taxonomy" id="2747483"/>
    <lineage>
        <taxon>Eukaryota</taxon>
        <taxon>Metazoa</taxon>
        <taxon>Ecdysozoa</taxon>
        <taxon>Arthropoda</taxon>
        <taxon>Chelicerata</taxon>
        <taxon>Arachnida</taxon>
        <taxon>Araneae</taxon>
        <taxon>Araneomorphae</taxon>
        <taxon>Entelegynae</taxon>
        <taxon>Araneoidea</taxon>
        <taxon>Nephilidae</taxon>
        <taxon>Trichonephila</taxon>
        <taxon>Trichonephila inaurata</taxon>
    </lineage>
</organism>
<evidence type="ECO:0000313" key="2">
    <source>
        <dbReference type="Proteomes" id="UP000886998"/>
    </source>
</evidence>
<comment type="caution">
    <text evidence="1">The sequence shown here is derived from an EMBL/GenBank/DDBJ whole genome shotgun (WGS) entry which is preliminary data.</text>
</comment>
<gene>
    <name evidence="1" type="ORF">TNIN_13421</name>
</gene>
<evidence type="ECO:0000313" key="1">
    <source>
        <dbReference type="EMBL" id="GFY71235.1"/>
    </source>
</evidence>
<accession>A0A8X6YI00</accession>
<keyword evidence="2" id="KW-1185">Reference proteome</keyword>
<dbReference type="AlphaFoldDB" id="A0A8X6YI00"/>
<protein>
    <submittedName>
        <fullName evidence="1">Uncharacterized protein</fullName>
    </submittedName>
</protein>
<sequence length="74" mass="8366">MGNLVLSFTKEDKGTMNLIKINADEFIEAQQKIEQSAPLIQKIENGMNNKASDLEKAPMQLVPVRRGFFLMLVE</sequence>
<dbReference type="EMBL" id="BMAV01018695">
    <property type="protein sequence ID" value="GFY71235.1"/>
    <property type="molecule type" value="Genomic_DNA"/>
</dbReference>
<dbReference type="Proteomes" id="UP000886998">
    <property type="component" value="Unassembled WGS sequence"/>
</dbReference>
<name>A0A8X6YI00_9ARAC</name>
<proteinExistence type="predicted"/>
<reference evidence="1" key="1">
    <citation type="submission" date="2020-08" db="EMBL/GenBank/DDBJ databases">
        <title>Multicomponent nature underlies the extraordinary mechanical properties of spider dragline silk.</title>
        <authorList>
            <person name="Kono N."/>
            <person name="Nakamura H."/>
            <person name="Mori M."/>
            <person name="Yoshida Y."/>
            <person name="Ohtoshi R."/>
            <person name="Malay A.D."/>
            <person name="Moran D.A.P."/>
            <person name="Tomita M."/>
            <person name="Numata K."/>
            <person name="Arakawa K."/>
        </authorList>
    </citation>
    <scope>NUCLEOTIDE SEQUENCE</scope>
</reference>
<dbReference type="OrthoDB" id="10494982at2759"/>